<name>A0AAV0YZX6_VICFA</name>
<gene>
    <name evidence="1" type="ORF">VFH_I459520</name>
</gene>
<evidence type="ECO:0000313" key="2">
    <source>
        <dbReference type="Proteomes" id="UP001157006"/>
    </source>
</evidence>
<proteinExistence type="predicted"/>
<protein>
    <submittedName>
        <fullName evidence="1">Uncharacterized protein</fullName>
    </submittedName>
</protein>
<dbReference type="AlphaFoldDB" id="A0AAV0YZX6"/>
<keyword evidence="2" id="KW-1185">Reference proteome</keyword>
<dbReference type="Proteomes" id="UP001157006">
    <property type="component" value="Chromosome 1L"/>
</dbReference>
<sequence length="227" mass="26587">MLETRVKSNKAGNVRDKLKLRGKYLDNYVKHNNGRIWVYWDENLVDIQEVKCTTQLIHCKRAKIRWLRLRNGNNAYFHASLKSKYNQTSIKKLYKNDGNFVTTQKEIEEEIMRFYGDLMGIKEPNLDSVDINIMRKGSQVNIDQRKYLIGNITNEEIIKALKSIGNLKAPGIDGYGAKFFKDVWSIIKSDFKDAIREFFEKSKLYEPINTNLVILIPKIQEAKYARD</sequence>
<organism evidence="1 2">
    <name type="scientific">Vicia faba</name>
    <name type="common">Broad bean</name>
    <name type="synonym">Faba vulgaris</name>
    <dbReference type="NCBI Taxonomy" id="3906"/>
    <lineage>
        <taxon>Eukaryota</taxon>
        <taxon>Viridiplantae</taxon>
        <taxon>Streptophyta</taxon>
        <taxon>Embryophyta</taxon>
        <taxon>Tracheophyta</taxon>
        <taxon>Spermatophyta</taxon>
        <taxon>Magnoliopsida</taxon>
        <taxon>eudicotyledons</taxon>
        <taxon>Gunneridae</taxon>
        <taxon>Pentapetalae</taxon>
        <taxon>rosids</taxon>
        <taxon>fabids</taxon>
        <taxon>Fabales</taxon>
        <taxon>Fabaceae</taxon>
        <taxon>Papilionoideae</taxon>
        <taxon>50 kb inversion clade</taxon>
        <taxon>NPAAA clade</taxon>
        <taxon>Hologalegina</taxon>
        <taxon>IRL clade</taxon>
        <taxon>Fabeae</taxon>
        <taxon>Vicia</taxon>
    </lineage>
</organism>
<evidence type="ECO:0000313" key="1">
    <source>
        <dbReference type="EMBL" id="CAI8590828.1"/>
    </source>
</evidence>
<reference evidence="1 2" key="1">
    <citation type="submission" date="2023-01" db="EMBL/GenBank/DDBJ databases">
        <authorList>
            <person name="Kreplak J."/>
        </authorList>
    </citation>
    <scope>NUCLEOTIDE SEQUENCE [LARGE SCALE GENOMIC DNA]</scope>
</reference>
<dbReference type="EMBL" id="OX451736">
    <property type="protein sequence ID" value="CAI8590828.1"/>
    <property type="molecule type" value="Genomic_DNA"/>
</dbReference>
<accession>A0AAV0YZX6</accession>